<sequence>MPAESRFLDSLVALAYVAASTSTLKLATGVLILSQHHLLVLAKAIASLDHISGGRVLVGFGVGYLQPEFRALGVPFEDRGIRTEEYLEAMLAIWSQDKPHMMDTISP</sequence>
<organism evidence="2 3">
    <name type="scientific">Ktedonospora formicarum</name>
    <dbReference type="NCBI Taxonomy" id="2778364"/>
    <lineage>
        <taxon>Bacteria</taxon>
        <taxon>Bacillati</taxon>
        <taxon>Chloroflexota</taxon>
        <taxon>Ktedonobacteria</taxon>
        <taxon>Ktedonobacterales</taxon>
        <taxon>Ktedonobacteraceae</taxon>
        <taxon>Ktedonospora</taxon>
    </lineage>
</organism>
<dbReference type="Proteomes" id="UP000612362">
    <property type="component" value="Unassembled WGS sequence"/>
</dbReference>
<evidence type="ECO:0000313" key="3">
    <source>
        <dbReference type="Proteomes" id="UP000612362"/>
    </source>
</evidence>
<evidence type="ECO:0000259" key="1">
    <source>
        <dbReference type="Pfam" id="PF00296"/>
    </source>
</evidence>
<dbReference type="InterPro" id="IPR036661">
    <property type="entry name" value="Luciferase-like_sf"/>
</dbReference>
<dbReference type="PANTHER" id="PTHR30011:SF32">
    <property type="entry name" value="CONSERVED PROTEIN"/>
    <property type="match status" value="1"/>
</dbReference>
<feature type="domain" description="Luciferase-like" evidence="1">
    <location>
        <begin position="3"/>
        <end position="99"/>
    </location>
</feature>
<dbReference type="InterPro" id="IPR011251">
    <property type="entry name" value="Luciferase-like_dom"/>
</dbReference>
<reference evidence="2" key="1">
    <citation type="submission" date="2020-10" db="EMBL/GenBank/DDBJ databases">
        <title>Taxonomic study of unclassified bacteria belonging to the class Ktedonobacteria.</title>
        <authorList>
            <person name="Yabe S."/>
            <person name="Wang C.M."/>
            <person name="Zheng Y."/>
            <person name="Sakai Y."/>
            <person name="Cavaletti L."/>
            <person name="Monciardini P."/>
            <person name="Donadio S."/>
        </authorList>
    </citation>
    <scope>NUCLEOTIDE SEQUENCE</scope>
    <source>
        <strain evidence="2">SOSP1-1</strain>
    </source>
</reference>
<evidence type="ECO:0000313" key="2">
    <source>
        <dbReference type="EMBL" id="GHO42090.1"/>
    </source>
</evidence>
<gene>
    <name evidence="2" type="ORF">KSX_02530</name>
</gene>
<protein>
    <recommendedName>
        <fullName evidence="1">Luciferase-like domain-containing protein</fullName>
    </recommendedName>
</protein>
<dbReference type="GO" id="GO:0016705">
    <property type="term" value="F:oxidoreductase activity, acting on paired donors, with incorporation or reduction of molecular oxygen"/>
    <property type="evidence" value="ECO:0007669"/>
    <property type="project" value="InterPro"/>
</dbReference>
<dbReference type="AlphaFoldDB" id="A0A8J3HW46"/>
<dbReference type="Gene3D" id="3.20.20.30">
    <property type="entry name" value="Luciferase-like domain"/>
    <property type="match status" value="1"/>
</dbReference>
<dbReference type="InterPro" id="IPR051260">
    <property type="entry name" value="Diverse_substr_monoxygenases"/>
</dbReference>
<name>A0A8J3HW46_9CHLR</name>
<keyword evidence="3" id="KW-1185">Reference proteome</keyword>
<dbReference type="PANTHER" id="PTHR30011">
    <property type="entry name" value="ALKANESULFONATE MONOOXYGENASE-RELATED"/>
    <property type="match status" value="1"/>
</dbReference>
<dbReference type="RefSeq" id="WP_220191676.1">
    <property type="nucleotide sequence ID" value="NZ_BNJF01000001.1"/>
</dbReference>
<comment type="caution">
    <text evidence="2">The sequence shown here is derived from an EMBL/GenBank/DDBJ whole genome shotgun (WGS) entry which is preliminary data.</text>
</comment>
<dbReference type="SUPFAM" id="SSF51679">
    <property type="entry name" value="Bacterial luciferase-like"/>
    <property type="match status" value="1"/>
</dbReference>
<dbReference type="Pfam" id="PF00296">
    <property type="entry name" value="Bac_luciferase"/>
    <property type="match status" value="1"/>
</dbReference>
<accession>A0A8J3HW46</accession>
<dbReference type="EMBL" id="BNJF01000001">
    <property type="protein sequence ID" value="GHO42090.1"/>
    <property type="molecule type" value="Genomic_DNA"/>
</dbReference>
<proteinExistence type="predicted"/>